<dbReference type="PANTHER" id="PTHR10259">
    <property type="entry name" value="THIOPURINE S-METHYLTRANSFERASE"/>
    <property type="match status" value="1"/>
</dbReference>
<keyword evidence="6" id="KW-0489">Methyltransferase</keyword>
<accession>A0A914V1Y1</accession>
<dbReference type="InterPro" id="IPR029063">
    <property type="entry name" value="SAM-dependent_MTases_sf"/>
</dbReference>
<evidence type="ECO:0000256" key="8">
    <source>
        <dbReference type="ARBA" id="ARBA00022691"/>
    </source>
</evidence>
<dbReference type="Pfam" id="PF05724">
    <property type="entry name" value="TPMT"/>
    <property type="match status" value="1"/>
</dbReference>
<evidence type="ECO:0000256" key="1">
    <source>
        <dbReference type="ARBA" id="ARBA00000903"/>
    </source>
</evidence>
<sequence length="220" mass="25448">MTMEATIKNYKLEDWSRRWVDRETAFHVAGVNHILQNFFDQVRGDTVFVPLCGKTLDMLWLAQQNCTVVGVDGVETPVQEFFAENNLDYSVRQLNDDVKIYKAKNVDITIFICDLFASKPELFGMQFDLIWDRGSFVAINVDERAKYTCLLSNLLAPEGKWFLVTVDYDDKILGEPPRTVSEEDMRQFAPLNFTKVYSDLTKAYNPKVEEMIENAYVIIK</sequence>
<dbReference type="Gene3D" id="3.40.50.150">
    <property type="entry name" value="Vaccinia Virus protein VP39"/>
    <property type="match status" value="1"/>
</dbReference>
<dbReference type="GO" id="GO:0005737">
    <property type="term" value="C:cytoplasm"/>
    <property type="evidence" value="ECO:0007669"/>
    <property type="project" value="UniProtKB-SubCell"/>
</dbReference>
<evidence type="ECO:0000256" key="3">
    <source>
        <dbReference type="ARBA" id="ARBA00008145"/>
    </source>
</evidence>
<dbReference type="WBParaSite" id="PSAMB.scaffold145size73095.g2521.t1">
    <property type="protein sequence ID" value="PSAMB.scaffold145size73095.g2521.t1"/>
    <property type="gene ID" value="PSAMB.scaffold145size73095.g2521"/>
</dbReference>
<dbReference type="GO" id="GO:0008119">
    <property type="term" value="F:thiopurine S-methyltransferase activity"/>
    <property type="evidence" value="ECO:0007669"/>
    <property type="project" value="UniProtKB-EC"/>
</dbReference>
<dbReference type="FunFam" id="3.40.50.150:FF:000101">
    <property type="entry name" value="Thiopurine S-methyltransferase"/>
    <property type="match status" value="1"/>
</dbReference>
<comment type="subcellular location">
    <subcellularLocation>
        <location evidence="2">Cytoplasm</location>
    </subcellularLocation>
</comment>
<keyword evidence="7" id="KW-0808">Transferase</keyword>
<proteinExistence type="inferred from homology"/>
<keyword evidence="9" id="KW-1185">Reference proteome</keyword>
<protein>
    <recommendedName>
        <fullName evidence="4">thiopurine S-methyltransferase</fullName>
        <ecNumber evidence="4">2.1.1.67</ecNumber>
    </recommendedName>
</protein>
<name>A0A914V1Y1_9BILA</name>
<dbReference type="PROSITE" id="PS51585">
    <property type="entry name" value="SAM_MT_TPMT"/>
    <property type="match status" value="1"/>
</dbReference>
<organism evidence="9 10">
    <name type="scientific">Plectus sambesii</name>
    <dbReference type="NCBI Taxonomy" id="2011161"/>
    <lineage>
        <taxon>Eukaryota</taxon>
        <taxon>Metazoa</taxon>
        <taxon>Ecdysozoa</taxon>
        <taxon>Nematoda</taxon>
        <taxon>Chromadorea</taxon>
        <taxon>Plectida</taxon>
        <taxon>Plectina</taxon>
        <taxon>Plectoidea</taxon>
        <taxon>Plectidae</taxon>
        <taxon>Plectus</taxon>
    </lineage>
</organism>
<dbReference type="InterPro" id="IPR008854">
    <property type="entry name" value="TPMT"/>
</dbReference>
<comment type="similarity">
    <text evidence="3">Belongs to the class I-like SAM-binding methyltransferase superfamily. TPMT family.</text>
</comment>
<dbReference type="GO" id="GO:0032259">
    <property type="term" value="P:methylation"/>
    <property type="evidence" value="ECO:0007669"/>
    <property type="project" value="UniProtKB-KW"/>
</dbReference>
<dbReference type="AlphaFoldDB" id="A0A914V1Y1"/>
<keyword evidence="8" id="KW-0949">S-adenosyl-L-methionine</keyword>
<comment type="catalytic activity">
    <reaction evidence="1">
        <text>S-adenosyl-L-methionine + a thiopurine = S-adenosyl-L-homocysteine + a thiopurine S-methylether.</text>
        <dbReference type="EC" id="2.1.1.67"/>
    </reaction>
</comment>
<evidence type="ECO:0000256" key="7">
    <source>
        <dbReference type="ARBA" id="ARBA00022679"/>
    </source>
</evidence>
<dbReference type="SUPFAM" id="SSF53335">
    <property type="entry name" value="S-adenosyl-L-methionine-dependent methyltransferases"/>
    <property type="match status" value="1"/>
</dbReference>
<keyword evidence="5" id="KW-0963">Cytoplasm</keyword>
<evidence type="ECO:0000256" key="2">
    <source>
        <dbReference type="ARBA" id="ARBA00004496"/>
    </source>
</evidence>
<reference evidence="10" key="1">
    <citation type="submission" date="2022-11" db="UniProtKB">
        <authorList>
            <consortium name="WormBaseParasite"/>
        </authorList>
    </citation>
    <scope>IDENTIFICATION</scope>
</reference>
<dbReference type="Proteomes" id="UP000887566">
    <property type="component" value="Unplaced"/>
</dbReference>
<dbReference type="EC" id="2.1.1.67" evidence="4"/>
<evidence type="ECO:0000313" key="10">
    <source>
        <dbReference type="WBParaSite" id="PSAMB.scaffold145size73095.g2521.t1"/>
    </source>
</evidence>
<evidence type="ECO:0000256" key="6">
    <source>
        <dbReference type="ARBA" id="ARBA00022603"/>
    </source>
</evidence>
<dbReference type="PANTHER" id="PTHR10259:SF11">
    <property type="entry name" value="THIOPURINE S-METHYLTRANSFERASE"/>
    <property type="match status" value="1"/>
</dbReference>
<evidence type="ECO:0000256" key="5">
    <source>
        <dbReference type="ARBA" id="ARBA00022490"/>
    </source>
</evidence>
<evidence type="ECO:0000313" key="9">
    <source>
        <dbReference type="Proteomes" id="UP000887566"/>
    </source>
</evidence>
<evidence type="ECO:0000256" key="4">
    <source>
        <dbReference type="ARBA" id="ARBA00011905"/>
    </source>
</evidence>